<accession>A0ABX0XM98</accession>
<evidence type="ECO:0000313" key="2">
    <source>
        <dbReference type="Proteomes" id="UP000734218"/>
    </source>
</evidence>
<dbReference type="RefSeq" id="WP_167954170.1">
    <property type="nucleotide sequence ID" value="NZ_JAATJE010000001.1"/>
</dbReference>
<sequence length="230" mass="24281">MGAAVIAAVALIGLQPPPVADPDPMPGDDIVVSARPGSSPIDPVAIFRRRCFDPMRRTGQPSIRTTGDWRALTPRERDRAGIRQAAAPAGAMRDGVSGLTFVMSASTAQITHGLVEDRCTLVLIGSPDIPALIRGVTGLMGAGGTTRHVGRPDGSAVIPGWSQRLWSATPPRGSSAGRGLRTRTPGGSWTVVTDPGLFYADRDYVAVELIVREAGAPTAMLVLRRTYRPR</sequence>
<organism evidence="1 2">
    <name type="scientific">Sphingomonas jejuensis</name>
    <dbReference type="NCBI Taxonomy" id="904715"/>
    <lineage>
        <taxon>Bacteria</taxon>
        <taxon>Pseudomonadati</taxon>
        <taxon>Pseudomonadota</taxon>
        <taxon>Alphaproteobacteria</taxon>
        <taxon>Sphingomonadales</taxon>
        <taxon>Sphingomonadaceae</taxon>
        <taxon>Sphingomonas</taxon>
    </lineage>
</organism>
<reference evidence="1 2" key="1">
    <citation type="submission" date="2020-03" db="EMBL/GenBank/DDBJ databases">
        <title>Genomic Encyclopedia of Type Strains, Phase IV (KMG-IV): sequencing the most valuable type-strain genomes for metagenomic binning, comparative biology and taxonomic classification.</title>
        <authorList>
            <person name="Goeker M."/>
        </authorList>
    </citation>
    <scope>NUCLEOTIDE SEQUENCE [LARGE SCALE GENOMIC DNA]</scope>
    <source>
        <strain evidence="1 2">DSM 27651</strain>
    </source>
</reference>
<gene>
    <name evidence="1" type="ORF">GGR88_001787</name>
</gene>
<protein>
    <submittedName>
        <fullName evidence="1">Uncharacterized protein</fullName>
    </submittedName>
</protein>
<keyword evidence="2" id="KW-1185">Reference proteome</keyword>
<dbReference type="EMBL" id="JAATJE010000001">
    <property type="protein sequence ID" value="NJC34313.1"/>
    <property type="molecule type" value="Genomic_DNA"/>
</dbReference>
<proteinExistence type="predicted"/>
<name>A0ABX0XM98_9SPHN</name>
<evidence type="ECO:0000313" key="1">
    <source>
        <dbReference type="EMBL" id="NJC34313.1"/>
    </source>
</evidence>
<comment type="caution">
    <text evidence="1">The sequence shown here is derived from an EMBL/GenBank/DDBJ whole genome shotgun (WGS) entry which is preliminary data.</text>
</comment>
<dbReference type="Proteomes" id="UP000734218">
    <property type="component" value="Unassembled WGS sequence"/>
</dbReference>